<evidence type="ECO:0000313" key="1">
    <source>
        <dbReference type="EMBL" id="CAK0871653.1"/>
    </source>
</evidence>
<protein>
    <submittedName>
        <fullName evidence="1">Uncharacterized protein</fullName>
    </submittedName>
</protein>
<keyword evidence="2" id="KW-1185">Reference proteome</keyword>
<comment type="caution">
    <text evidence="1">The sequence shown here is derived from an EMBL/GenBank/DDBJ whole genome shotgun (WGS) entry which is preliminary data.</text>
</comment>
<organism evidence="1 2">
    <name type="scientific">Prorocentrum cordatum</name>
    <dbReference type="NCBI Taxonomy" id="2364126"/>
    <lineage>
        <taxon>Eukaryota</taxon>
        <taxon>Sar</taxon>
        <taxon>Alveolata</taxon>
        <taxon>Dinophyceae</taxon>
        <taxon>Prorocentrales</taxon>
        <taxon>Prorocentraceae</taxon>
        <taxon>Prorocentrum</taxon>
    </lineage>
</organism>
<name>A0ABN9VET1_9DINO</name>
<dbReference type="EMBL" id="CAUYUJ010017093">
    <property type="protein sequence ID" value="CAK0871653.1"/>
    <property type="molecule type" value="Genomic_DNA"/>
</dbReference>
<reference evidence="1" key="1">
    <citation type="submission" date="2023-10" db="EMBL/GenBank/DDBJ databases">
        <authorList>
            <person name="Chen Y."/>
            <person name="Shah S."/>
            <person name="Dougan E. K."/>
            <person name="Thang M."/>
            <person name="Chan C."/>
        </authorList>
    </citation>
    <scope>NUCLEOTIDE SEQUENCE [LARGE SCALE GENOMIC DNA]</scope>
</reference>
<dbReference type="Proteomes" id="UP001189429">
    <property type="component" value="Unassembled WGS sequence"/>
</dbReference>
<gene>
    <name evidence="1" type="ORF">PCOR1329_LOCUS57415</name>
</gene>
<accession>A0ABN9VET1</accession>
<sequence length="216" mass="23731">MMDGQMCEVDTALPDGNPNYNIDNCPGGYDVWQLICTPTPAPTPAPTRVYQPLAVTWPCESHSAWPLSFFHQTELSATGAPIYHSSDAGWYLYYDPGCAGDSAGDDRWIFDDSMPSTTAVSDLDGDGSCRYKARLNSFSTLPPTGSATWRVNCDSTWQDMTVSVSEVGPARLGRHSLPQLFLQRFPRLCAMLPRVAWGRLGFCKIGSGYGRLCSIR</sequence>
<evidence type="ECO:0000313" key="2">
    <source>
        <dbReference type="Proteomes" id="UP001189429"/>
    </source>
</evidence>
<proteinExistence type="predicted"/>